<evidence type="ECO:0000259" key="2">
    <source>
        <dbReference type="Pfam" id="PF13204"/>
    </source>
</evidence>
<dbReference type="InterPro" id="IPR025277">
    <property type="entry name" value="Apiosidase-like_cat_dom"/>
</dbReference>
<proteinExistence type="predicted"/>
<dbReference type="InterPro" id="IPR029058">
    <property type="entry name" value="AB_hydrolase_fold"/>
</dbReference>
<dbReference type="Pfam" id="PF13204">
    <property type="entry name" value="Apiosidase"/>
    <property type="match status" value="1"/>
</dbReference>
<gene>
    <name evidence="3" type="ORF">AWR27_00615</name>
</gene>
<protein>
    <recommendedName>
        <fullName evidence="5">DUF4038 domain-containing protein</fullName>
    </recommendedName>
</protein>
<dbReference type="PANTHER" id="PTHR37836">
    <property type="entry name" value="LMO1036 PROTEIN"/>
    <property type="match status" value="1"/>
</dbReference>
<reference evidence="3 4" key="1">
    <citation type="submission" date="2016-01" db="EMBL/GenBank/DDBJ databases">
        <authorList>
            <person name="Oliw E.H."/>
        </authorList>
    </citation>
    <scope>NUCLEOTIDE SEQUENCE [LARGE SCALE GENOMIC DNA]</scope>
    <source>
        <strain evidence="3 4">DY10</strain>
    </source>
</reference>
<dbReference type="Pfam" id="PF00756">
    <property type="entry name" value="Esterase"/>
    <property type="match status" value="1"/>
</dbReference>
<dbReference type="KEGG" id="smon:AWR27_00615"/>
<dbReference type="Pfam" id="PF12904">
    <property type="entry name" value="Collagen_bind_2"/>
    <property type="match status" value="1"/>
</dbReference>
<sequence>MVYLPPGYESSAGRYPVVYNLHGGGGTPERQWDRTRKTLTDAMDNRKARPMIYVYVNGLGNTNFVNNAAGKMIERSIVTELIPFIDAKYRTIASREGRAVDGFSMGGYGALMLAFKNPELFSSVVSYGAALVIGATDKNYKDAADFAQYDPRALTVKNRGAILKNLRVRMVCGDSDWLFTSNVKFQAHLDSLKIPSDWVVVPGLAHCTQCLYENVGVESLKFIEEGFALATKKKPMNGPWQRRKNAPIVAKVSGFGNEPLPYRPSGALPRLKVSENKRFLVTESGRPFFWLADTGWMLFHKLDREEIDKYFENRAAQQFSVVMGMLLPWLPGQTNVYGETAFENSDYTKPNKKYWQHVDYIVEQSAAKGLYLCMVPAWALNYVEPKKGTTDTTNRLDARTAYAYGKFLGNRYNKALNIVWMLGGDIRPTRYAVYDALAKGITDGVGGDPDMALFTYHPPSGQPSSVGFCHDRPWLDVNLVQTGHDYWRLGYNIIAANYALTPPKPTVDGEPCYENHPVRHKFDNGVFTDWYMRMRAYWSLFAGAFGYTYGGNGVWQMDKKGQEPFLKTHANLSWDEALHLPGAEQMRHVRSLMESRPFLSRLPDDGSILRSPVGEKAERTQATFGADRSWAMIYLTSGQNVKPNLTNLRGKTLNGWWFNPRTGQVCDETGQPTGKPFRQFTHAEDKVELNPPGDPGEGNDWVLVLDDADRGYPVPGTAVGAVAATK</sequence>
<dbReference type="Gene3D" id="3.40.50.1820">
    <property type="entry name" value="alpha/beta hydrolase"/>
    <property type="match status" value="1"/>
</dbReference>
<keyword evidence="4" id="KW-1185">Reference proteome</keyword>
<dbReference type="InterPro" id="IPR000801">
    <property type="entry name" value="Esterase-like"/>
</dbReference>
<feature type="domain" description="Putative collagen-binding" evidence="1">
    <location>
        <begin position="603"/>
        <end position="706"/>
    </location>
</feature>
<dbReference type="STRING" id="1178516.AWR27_00615"/>
<organism evidence="3 4">
    <name type="scientific">Spirosoma montaniterrae</name>
    <dbReference type="NCBI Taxonomy" id="1178516"/>
    <lineage>
        <taxon>Bacteria</taxon>
        <taxon>Pseudomonadati</taxon>
        <taxon>Bacteroidota</taxon>
        <taxon>Cytophagia</taxon>
        <taxon>Cytophagales</taxon>
        <taxon>Cytophagaceae</taxon>
        <taxon>Spirosoma</taxon>
    </lineage>
</organism>
<dbReference type="Proteomes" id="UP000187941">
    <property type="component" value="Chromosome"/>
</dbReference>
<dbReference type="SUPFAM" id="SSF53474">
    <property type="entry name" value="alpha/beta-Hydrolases"/>
    <property type="match status" value="1"/>
</dbReference>
<dbReference type="Gene3D" id="3.20.20.80">
    <property type="entry name" value="Glycosidases"/>
    <property type="match status" value="1"/>
</dbReference>
<name>A0A1P9WRI9_9BACT</name>
<dbReference type="EMBL" id="CP014263">
    <property type="protein sequence ID" value="AQG77981.1"/>
    <property type="molecule type" value="Genomic_DNA"/>
</dbReference>
<accession>A0A1P9WRI9</accession>
<dbReference type="AlphaFoldDB" id="A0A1P9WRI9"/>
<evidence type="ECO:0000313" key="3">
    <source>
        <dbReference type="EMBL" id="AQG77981.1"/>
    </source>
</evidence>
<feature type="domain" description="Apiosidase-like catalytic" evidence="2">
    <location>
        <begin position="274"/>
        <end position="599"/>
    </location>
</feature>
<dbReference type="InterPro" id="IPR024749">
    <property type="entry name" value="Collagen-bd_put"/>
</dbReference>
<dbReference type="PANTHER" id="PTHR37836:SF3">
    <property type="entry name" value="ENDOGLUCANASE"/>
    <property type="match status" value="1"/>
</dbReference>
<evidence type="ECO:0000259" key="1">
    <source>
        <dbReference type="Pfam" id="PF12904"/>
    </source>
</evidence>
<evidence type="ECO:0000313" key="4">
    <source>
        <dbReference type="Proteomes" id="UP000187941"/>
    </source>
</evidence>
<evidence type="ECO:0008006" key="5">
    <source>
        <dbReference type="Google" id="ProtNLM"/>
    </source>
</evidence>